<gene>
    <name evidence="1" type="ORF">H634G_08393</name>
</gene>
<proteinExistence type="predicted"/>
<protein>
    <submittedName>
        <fullName evidence="1">Uncharacterized protein</fullName>
    </submittedName>
</protein>
<organism evidence="1 2">
    <name type="scientific">Metarhizium anisopliae BRIP 53293</name>
    <dbReference type="NCBI Taxonomy" id="1291518"/>
    <lineage>
        <taxon>Eukaryota</taxon>
        <taxon>Fungi</taxon>
        <taxon>Dikarya</taxon>
        <taxon>Ascomycota</taxon>
        <taxon>Pezizomycotina</taxon>
        <taxon>Sordariomycetes</taxon>
        <taxon>Hypocreomycetidae</taxon>
        <taxon>Hypocreales</taxon>
        <taxon>Clavicipitaceae</taxon>
        <taxon>Metarhizium</taxon>
    </lineage>
</organism>
<keyword evidence="2" id="KW-1185">Reference proteome</keyword>
<name>A0A0D9NRC5_METAN</name>
<sequence>MRLPHSQDHVIVFKGSLVLAPFVEDVAHHDAEVSVPGGFFISAVVEAVVEELDAGVVSANFGEVAVTFGKFFVITNMDLPGELVTSLSKTLDIINQPFP</sequence>
<evidence type="ECO:0000313" key="2">
    <source>
        <dbReference type="Proteomes" id="UP000054544"/>
    </source>
</evidence>
<reference evidence="2" key="1">
    <citation type="journal article" date="2014" name="BMC Genomics">
        <title>The genome sequence of the biocontrol fungus Metarhizium anisopliae and comparative genomics of Metarhizium species.</title>
        <authorList>
            <person name="Pattemore J.A."/>
            <person name="Hane J.K."/>
            <person name="Williams A.H."/>
            <person name="Wilson B.A."/>
            <person name="Stodart B.J."/>
            <person name="Ash G.J."/>
        </authorList>
    </citation>
    <scope>NUCLEOTIDE SEQUENCE [LARGE SCALE GENOMIC DNA]</scope>
    <source>
        <strain evidence="2">BRIP 53293</strain>
    </source>
</reference>
<dbReference type="Proteomes" id="UP000054544">
    <property type="component" value="Unassembled WGS sequence"/>
</dbReference>
<dbReference type="EMBL" id="KE384745">
    <property type="protein sequence ID" value="KJK76333.1"/>
    <property type="molecule type" value="Genomic_DNA"/>
</dbReference>
<dbReference type="AlphaFoldDB" id="A0A0D9NRC5"/>
<accession>A0A0D9NRC5</accession>
<evidence type="ECO:0000313" key="1">
    <source>
        <dbReference type="EMBL" id="KJK76333.1"/>
    </source>
</evidence>